<dbReference type="PRINTS" id="PR00133">
    <property type="entry name" value="GLHYDRLASE3"/>
</dbReference>
<dbReference type="PANTHER" id="PTHR30480:SF13">
    <property type="entry name" value="BETA-HEXOSAMINIDASE"/>
    <property type="match status" value="1"/>
</dbReference>
<evidence type="ECO:0000256" key="4">
    <source>
        <dbReference type="ARBA" id="ARBA00022801"/>
    </source>
</evidence>
<evidence type="ECO:0000259" key="7">
    <source>
        <dbReference type="Pfam" id="PF00933"/>
    </source>
</evidence>
<dbReference type="InterPro" id="IPR012338">
    <property type="entry name" value="Beta-lactam/transpept-like"/>
</dbReference>
<evidence type="ECO:0000313" key="8">
    <source>
        <dbReference type="EMBL" id="SDL77820.1"/>
    </source>
</evidence>
<dbReference type="Gene3D" id="3.40.710.10">
    <property type="entry name" value="DD-peptidase/beta-lactamase superfamily"/>
    <property type="match status" value="1"/>
</dbReference>
<accession>A0A1G9MUA1</accession>
<dbReference type="Gene3D" id="3.20.20.300">
    <property type="entry name" value="Glycoside hydrolase, family 3, N-terminal domain"/>
    <property type="match status" value="1"/>
</dbReference>
<dbReference type="GO" id="GO:0005975">
    <property type="term" value="P:carbohydrate metabolic process"/>
    <property type="evidence" value="ECO:0007669"/>
    <property type="project" value="InterPro"/>
</dbReference>
<name>A0A1G9MUA1_9BACT</name>
<dbReference type="AlphaFoldDB" id="A0A1G9MUA1"/>
<dbReference type="Gene3D" id="3.40.50.1700">
    <property type="entry name" value="Glycoside hydrolase family 3 C-terminal domain"/>
    <property type="match status" value="1"/>
</dbReference>
<dbReference type="InterPro" id="IPR001764">
    <property type="entry name" value="Glyco_hydro_3_N"/>
</dbReference>
<dbReference type="Pfam" id="PF00144">
    <property type="entry name" value="Beta-lactamase"/>
    <property type="match status" value="1"/>
</dbReference>
<dbReference type="InterPro" id="IPR017853">
    <property type="entry name" value="GH"/>
</dbReference>
<dbReference type="PROSITE" id="PS00775">
    <property type="entry name" value="GLYCOSYL_HYDROL_F3"/>
    <property type="match status" value="1"/>
</dbReference>
<keyword evidence="4" id="KW-0378">Hydrolase</keyword>
<comment type="catalytic activity">
    <reaction evidence="1">
        <text>Hydrolysis of terminal non-reducing N-acetyl-D-hexosamine residues in N-acetyl-beta-D-hexosaminides.</text>
        <dbReference type="EC" id="3.2.1.52"/>
    </reaction>
</comment>
<dbReference type="GO" id="GO:0004563">
    <property type="term" value="F:beta-N-acetylhexosaminidase activity"/>
    <property type="evidence" value="ECO:0007669"/>
    <property type="project" value="UniProtKB-EC"/>
</dbReference>
<dbReference type="Proteomes" id="UP000198901">
    <property type="component" value="Unassembled WGS sequence"/>
</dbReference>
<evidence type="ECO:0000313" key="9">
    <source>
        <dbReference type="Proteomes" id="UP000198901"/>
    </source>
</evidence>
<evidence type="ECO:0000256" key="1">
    <source>
        <dbReference type="ARBA" id="ARBA00001231"/>
    </source>
</evidence>
<dbReference type="Pfam" id="PF00933">
    <property type="entry name" value="Glyco_hydro_3"/>
    <property type="match status" value="1"/>
</dbReference>
<evidence type="ECO:0000259" key="6">
    <source>
        <dbReference type="Pfam" id="PF00144"/>
    </source>
</evidence>
<protein>
    <recommendedName>
        <fullName evidence="3">beta-N-acetylhexosaminidase</fullName>
        <ecNumber evidence="3">3.2.1.52</ecNumber>
    </recommendedName>
</protein>
<dbReference type="InterPro" id="IPR001466">
    <property type="entry name" value="Beta-lactam-related"/>
</dbReference>
<dbReference type="SUPFAM" id="SSF51445">
    <property type="entry name" value="(Trans)glycosidases"/>
    <property type="match status" value="1"/>
</dbReference>
<dbReference type="SUPFAM" id="SSF56601">
    <property type="entry name" value="beta-lactamase/transpeptidase-like"/>
    <property type="match status" value="1"/>
</dbReference>
<evidence type="ECO:0000256" key="5">
    <source>
        <dbReference type="ARBA" id="ARBA00023295"/>
    </source>
</evidence>
<dbReference type="OrthoDB" id="9805821at2"/>
<evidence type="ECO:0000256" key="2">
    <source>
        <dbReference type="ARBA" id="ARBA00005336"/>
    </source>
</evidence>
<comment type="similarity">
    <text evidence="2">Belongs to the glycosyl hydrolase 3 family.</text>
</comment>
<sequence>MWKNSIVFTGLCGLMMWLNVKPPKTLPRFTDYQKVSPILTPRDSAARSSLAARWADSTLSSMTLDEKIGQFFVIGTYSNRYESYYASVERLIRNYHVGGLLFFQGDPLTQADLTNRYQALSRVPLLVSLDAENGLGMRLALGMSFPHQMTLGAIQDDRLIYDMGLEIGRQCRRIGVQMNFAPVVDVNSNPLNPIIGYRSFGENPDNVAAKGIAYARGLRDAGVLACAKHFPGHGDTQVDSHQALPKVWHSADRLGELELPPFRALIQDSIPSVLVAHLYVPAYDPRPIASTLSGPVVTDLLRNQLKFDGLIVTDAMNMRAVTKGNQAPEANLQALLAGNDLLLQPESVAASIVKIKQAIEKGQLTVEEIDRRVRKILSYKYRAGLVPYQAVSVSKNLLKDLRTPQSEALRQKLYENAVTVVRNDEYIIPFIHLDTLKISSVAIGESPSNIFQQTLRKYGKVACYASDTKSDDVFFAETLAKLDSVQTVIVSLHEMKQRVNRNYGISPESVKFVQTLVKRGNRVIVCVFGNPYSLKYFPEARALVCGYEGDPYAQTAVAEVLFGALKATGKLPVSVEGLYPAGHGLVTEEIGRLTYGVPESAGMSSAKLKAVDDIMEESIRNGVFPGGQVVVARHGRVVWQKNYGGLTYDRAAYEPVRDTTVYDLASVTKVTATLQAVMLLNENGLIDLNQPIGAYLPEMKGSGKETILIRDLLMHQAGLVAFQPYWERTKPEGIFSPDFYLHADTLDYRLLVARNLWTKPATVDSVWKWVVKTPYLAGKLGHYRFVYSDLGLIMLRRLVEQVSGQPLDTLVRDYFYEPLGMANTTFSPLTNGVSDWKTAPTENDRVFREVLVRGTVHDQNAAIQGGVSGHAGLFSTANDLAILMQMNLQGGYYGGRRYFLPSTVPIYARNYTTRSFRGLGWDRLSSVDGNAYISPRVSPRSFGHSGFTGTLVWADPREDLVFIFLSNRVHPNAGNNLITTQRVRRRVMDAVYDAIEINRHDGNNFVDLDKR</sequence>
<dbReference type="PANTHER" id="PTHR30480">
    <property type="entry name" value="BETA-HEXOSAMINIDASE-RELATED"/>
    <property type="match status" value="1"/>
</dbReference>
<reference evidence="8 9" key="1">
    <citation type="submission" date="2016-10" db="EMBL/GenBank/DDBJ databases">
        <authorList>
            <person name="de Groot N.N."/>
        </authorList>
    </citation>
    <scope>NUCLEOTIDE SEQUENCE [LARGE SCALE GENOMIC DNA]</scope>
    <source>
        <strain evidence="8 9">DSM 21668</strain>
    </source>
</reference>
<organism evidence="8 9">
    <name type="scientific">Siphonobacter aquaeclarae</name>
    <dbReference type="NCBI Taxonomy" id="563176"/>
    <lineage>
        <taxon>Bacteria</taxon>
        <taxon>Pseudomonadati</taxon>
        <taxon>Bacteroidota</taxon>
        <taxon>Cytophagia</taxon>
        <taxon>Cytophagales</taxon>
        <taxon>Cytophagaceae</taxon>
        <taxon>Siphonobacter</taxon>
    </lineage>
</organism>
<dbReference type="GO" id="GO:0009254">
    <property type="term" value="P:peptidoglycan turnover"/>
    <property type="evidence" value="ECO:0007669"/>
    <property type="project" value="TreeGrafter"/>
</dbReference>
<dbReference type="STRING" id="563176.SAMN04488090_1745"/>
<dbReference type="SUPFAM" id="SSF52279">
    <property type="entry name" value="Beta-D-glucan exohydrolase, C-terminal domain"/>
    <property type="match status" value="1"/>
</dbReference>
<dbReference type="EMBL" id="FNGS01000003">
    <property type="protein sequence ID" value="SDL77820.1"/>
    <property type="molecule type" value="Genomic_DNA"/>
</dbReference>
<dbReference type="InterPro" id="IPR036962">
    <property type="entry name" value="Glyco_hydro_3_N_sf"/>
</dbReference>
<dbReference type="InterPro" id="IPR050226">
    <property type="entry name" value="NagZ_Beta-hexosaminidase"/>
</dbReference>
<keyword evidence="5" id="KW-0326">Glycosidase</keyword>
<evidence type="ECO:0000256" key="3">
    <source>
        <dbReference type="ARBA" id="ARBA00012663"/>
    </source>
</evidence>
<dbReference type="InterPro" id="IPR036881">
    <property type="entry name" value="Glyco_hydro_3_C_sf"/>
</dbReference>
<dbReference type="EC" id="3.2.1.52" evidence="3"/>
<keyword evidence="9" id="KW-1185">Reference proteome</keyword>
<dbReference type="InterPro" id="IPR019800">
    <property type="entry name" value="Glyco_hydro_3_AS"/>
</dbReference>
<feature type="domain" description="Glycoside hydrolase family 3 N-terminal" evidence="7">
    <location>
        <begin position="63"/>
        <end position="378"/>
    </location>
</feature>
<gene>
    <name evidence="8" type="ORF">SAMN04488090_1745</name>
</gene>
<feature type="domain" description="Beta-lactamase-related" evidence="6">
    <location>
        <begin position="612"/>
        <end position="975"/>
    </location>
</feature>
<proteinExistence type="inferred from homology"/>